<evidence type="ECO:0000259" key="1">
    <source>
        <dbReference type="PROSITE" id="PS51462"/>
    </source>
</evidence>
<comment type="caution">
    <text evidence="2">The sequence shown here is derived from an EMBL/GenBank/DDBJ whole genome shotgun (WGS) entry which is preliminary data.</text>
</comment>
<protein>
    <submittedName>
        <fullName evidence="2">NUDIX domain-containing protein</fullName>
    </submittedName>
</protein>
<dbReference type="InterPro" id="IPR036390">
    <property type="entry name" value="WH_DNA-bd_sf"/>
</dbReference>
<proteinExistence type="predicted"/>
<feature type="domain" description="Nudix hydrolase" evidence="1">
    <location>
        <begin position="16"/>
        <end position="150"/>
    </location>
</feature>
<reference evidence="2" key="1">
    <citation type="submission" date="2021-01" db="EMBL/GenBank/DDBJ databases">
        <title>Marivirga sp. nov., isolated from intertidal surface sediments.</title>
        <authorList>
            <person name="Zhang M."/>
        </authorList>
    </citation>
    <scope>NUCLEOTIDE SEQUENCE</scope>
    <source>
        <strain evidence="2">SM1354</strain>
    </source>
</reference>
<dbReference type="RefSeq" id="WP_201920269.1">
    <property type="nucleotide sequence ID" value="NZ_JAERQG010000002.1"/>
</dbReference>
<dbReference type="InterPro" id="IPR054105">
    <property type="entry name" value="WHD_NrtR"/>
</dbReference>
<dbReference type="AlphaFoldDB" id="A0A937AMP0"/>
<dbReference type="PANTHER" id="PTHR43736">
    <property type="entry name" value="ADP-RIBOSE PYROPHOSPHATASE"/>
    <property type="match status" value="1"/>
</dbReference>
<dbReference type="CDD" id="cd18873">
    <property type="entry name" value="NUDIX_NadM_like"/>
    <property type="match status" value="1"/>
</dbReference>
<dbReference type="InterPro" id="IPR015797">
    <property type="entry name" value="NUDIX_hydrolase-like_dom_sf"/>
</dbReference>
<dbReference type="InterPro" id="IPR036388">
    <property type="entry name" value="WH-like_DNA-bd_sf"/>
</dbReference>
<dbReference type="SUPFAM" id="SSF46785">
    <property type="entry name" value="Winged helix' DNA-binding domain"/>
    <property type="match status" value="1"/>
</dbReference>
<dbReference type="PROSITE" id="PS51462">
    <property type="entry name" value="NUDIX"/>
    <property type="match status" value="1"/>
</dbReference>
<dbReference type="Gene3D" id="3.90.79.10">
    <property type="entry name" value="Nucleoside Triphosphate Pyrophosphohydrolase"/>
    <property type="match status" value="1"/>
</dbReference>
<gene>
    <name evidence="2" type="ORF">JKP34_09610</name>
</gene>
<dbReference type="EMBL" id="JAERQG010000002">
    <property type="protein sequence ID" value="MBL0765507.1"/>
    <property type="molecule type" value="Genomic_DNA"/>
</dbReference>
<organism evidence="2 3">
    <name type="scientific">Marivirga atlantica</name>
    <dbReference type="NCBI Taxonomy" id="1548457"/>
    <lineage>
        <taxon>Bacteria</taxon>
        <taxon>Pseudomonadati</taxon>
        <taxon>Bacteroidota</taxon>
        <taxon>Cytophagia</taxon>
        <taxon>Cytophagales</taxon>
        <taxon>Marivirgaceae</taxon>
        <taxon>Marivirga</taxon>
    </lineage>
</organism>
<dbReference type="Pfam" id="PF00293">
    <property type="entry name" value="NUDIX"/>
    <property type="match status" value="1"/>
</dbReference>
<accession>A0A937AMP0</accession>
<dbReference type="Gene3D" id="1.10.10.10">
    <property type="entry name" value="Winged helix-like DNA-binding domain superfamily/Winged helix DNA-binding domain"/>
    <property type="match status" value="1"/>
</dbReference>
<sequence length="236" mass="27701">MNDKIKSNIQYTNAAPILAAVDCIIFGVQENELQLLVFKREVEPLSGQWSLIGDFIKKDESVAVAARRVLEEVTGFNDIYMKQLHLFGELNRDPGDRVLSVAYWSLIRIDQVHQSFKARNHESKWVSFNKIPDLVLDHNEMVNMAIQTLREKARFHPIGFELLPAEFTIPQLLMVYEAIYNRKIDDRNFRKKILKSELLDRLEKKDKSTSKKGSFLYKFNNETYKKLQKEGYYFDF</sequence>
<keyword evidence="3" id="KW-1185">Reference proteome</keyword>
<dbReference type="Proteomes" id="UP000642920">
    <property type="component" value="Unassembled WGS sequence"/>
</dbReference>
<dbReference type="InterPro" id="IPR000086">
    <property type="entry name" value="NUDIX_hydrolase_dom"/>
</dbReference>
<evidence type="ECO:0000313" key="2">
    <source>
        <dbReference type="EMBL" id="MBL0765507.1"/>
    </source>
</evidence>
<dbReference type="Pfam" id="PF21906">
    <property type="entry name" value="WHD_NrtR"/>
    <property type="match status" value="1"/>
</dbReference>
<dbReference type="SUPFAM" id="SSF55811">
    <property type="entry name" value="Nudix"/>
    <property type="match status" value="1"/>
</dbReference>
<dbReference type="PANTHER" id="PTHR43736:SF4">
    <property type="entry name" value="SLR1690 PROTEIN"/>
    <property type="match status" value="1"/>
</dbReference>
<name>A0A937AMP0_9BACT</name>
<evidence type="ECO:0000313" key="3">
    <source>
        <dbReference type="Proteomes" id="UP000642920"/>
    </source>
</evidence>